<reference evidence="4 5" key="1">
    <citation type="submission" date="2020-08" db="EMBL/GenBank/DDBJ databases">
        <authorList>
            <person name="Hejnol A."/>
        </authorList>
    </citation>
    <scope>NUCLEOTIDE SEQUENCE [LARGE SCALE GENOMIC DNA]</scope>
</reference>
<gene>
    <name evidence="4" type="ORF">DGYR_LOCUS646</name>
</gene>
<dbReference type="EMBL" id="CAJFCJ010000001">
    <property type="protein sequence ID" value="CAD5111333.1"/>
    <property type="molecule type" value="Genomic_DNA"/>
</dbReference>
<dbReference type="PANTHER" id="PTHR24198">
    <property type="entry name" value="ANKYRIN REPEAT AND PROTEIN KINASE DOMAIN-CONTAINING PROTEIN"/>
    <property type="match status" value="1"/>
</dbReference>
<dbReference type="Pfam" id="PF12796">
    <property type="entry name" value="Ank_2"/>
    <property type="match status" value="4"/>
</dbReference>
<dbReference type="PROSITE" id="PS50088">
    <property type="entry name" value="ANK_REPEAT"/>
    <property type="match status" value="3"/>
</dbReference>
<dbReference type="Gene3D" id="1.25.40.20">
    <property type="entry name" value="Ankyrin repeat-containing domain"/>
    <property type="match status" value="3"/>
</dbReference>
<dbReference type="SMART" id="SM00248">
    <property type="entry name" value="ANK"/>
    <property type="match status" value="9"/>
</dbReference>
<dbReference type="AlphaFoldDB" id="A0A7I8V732"/>
<dbReference type="SUPFAM" id="SSF48403">
    <property type="entry name" value="Ankyrin repeat"/>
    <property type="match status" value="2"/>
</dbReference>
<accession>A0A7I8V732</accession>
<keyword evidence="5" id="KW-1185">Reference proteome</keyword>
<dbReference type="PROSITE" id="PS50297">
    <property type="entry name" value="ANK_REP_REGION"/>
    <property type="match status" value="3"/>
</dbReference>
<feature type="repeat" description="ANK" evidence="3">
    <location>
        <begin position="288"/>
        <end position="320"/>
    </location>
</feature>
<protein>
    <submittedName>
        <fullName evidence="4">DgyrCDS647</fullName>
    </submittedName>
</protein>
<comment type="caution">
    <text evidence="4">The sequence shown here is derived from an EMBL/GenBank/DDBJ whole genome shotgun (WGS) entry which is preliminary data.</text>
</comment>
<dbReference type="GO" id="GO:0005737">
    <property type="term" value="C:cytoplasm"/>
    <property type="evidence" value="ECO:0007669"/>
    <property type="project" value="TreeGrafter"/>
</dbReference>
<evidence type="ECO:0000256" key="2">
    <source>
        <dbReference type="ARBA" id="ARBA00023043"/>
    </source>
</evidence>
<name>A0A7I8V732_9ANNE</name>
<evidence type="ECO:0000313" key="5">
    <source>
        <dbReference type="Proteomes" id="UP000549394"/>
    </source>
</evidence>
<proteinExistence type="predicted"/>
<keyword evidence="1" id="KW-0677">Repeat</keyword>
<dbReference type="InterPro" id="IPR002110">
    <property type="entry name" value="Ankyrin_rpt"/>
</dbReference>
<evidence type="ECO:0000256" key="1">
    <source>
        <dbReference type="ARBA" id="ARBA00022737"/>
    </source>
</evidence>
<sequence>MTSVTKSVQLDVVELLKQVLQWTPFSKPGLNTALLQAAKVGSTGCVRVLLSAGADVDYEDEVGDTAFVHAFRARHSEIMRVLCDAGATTEIAKMSVALATRDPEFVKLCVELEIPIENEDWNSASGEEVLILLRDLQIDPFCGTYGLHDFADSPFMYLVQEGKPEIVQLLFDRHPCIDKYSEEDLQMKMNQALWKAIRFKRLDNVKVIVESLHADIRAMDAKGRCAVLIACEHDETIAKYFFKEHGADPNSIDSKGLGCLHWAAHVGLISLCEDLINRGVSVEREASLGATCLMVACSGSHTEVAKLFLEAGCDVNRGTPEGWTALHVATQASSPDLVQLLLEAGAEPNVASTALTHGDDAVWASTPLLISISLGSKEMLRHLLDYNAAMDQEGLVCTNPTVDIRKRSPLQHAVQCRAWDIVEVLVKAGCEIASIQDWLDAGKIPDNFIESDKIEWLRRLAVNTRLPSLKTLARKAARAKFGNELKKMLDFLRPSTTVRRLLLLRDLFSDSSVEV</sequence>
<dbReference type="Proteomes" id="UP000549394">
    <property type="component" value="Unassembled WGS sequence"/>
</dbReference>
<evidence type="ECO:0000313" key="4">
    <source>
        <dbReference type="EMBL" id="CAD5111333.1"/>
    </source>
</evidence>
<feature type="repeat" description="ANK" evidence="3">
    <location>
        <begin position="321"/>
        <end position="353"/>
    </location>
</feature>
<keyword evidence="2 3" id="KW-0040">ANK repeat</keyword>
<feature type="repeat" description="ANK" evidence="3">
    <location>
        <begin position="29"/>
        <end position="61"/>
    </location>
</feature>
<dbReference type="PANTHER" id="PTHR24198:SF165">
    <property type="entry name" value="ANKYRIN REPEAT-CONTAINING PROTEIN-RELATED"/>
    <property type="match status" value="1"/>
</dbReference>
<evidence type="ECO:0000256" key="3">
    <source>
        <dbReference type="PROSITE-ProRule" id="PRU00023"/>
    </source>
</evidence>
<dbReference type="OrthoDB" id="6276128at2759"/>
<organism evidence="4 5">
    <name type="scientific">Dimorphilus gyrociliatus</name>
    <dbReference type="NCBI Taxonomy" id="2664684"/>
    <lineage>
        <taxon>Eukaryota</taxon>
        <taxon>Metazoa</taxon>
        <taxon>Spiralia</taxon>
        <taxon>Lophotrochozoa</taxon>
        <taxon>Annelida</taxon>
        <taxon>Polychaeta</taxon>
        <taxon>Polychaeta incertae sedis</taxon>
        <taxon>Dinophilidae</taxon>
        <taxon>Dimorphilus</taxon>
    </lineage>
</organism>
<dbReference type="InterPro" id="IPR036770">
    <property type="entry name" value="Ankyrin_rpt-contain_sf"/>
</dbReference>